<dbReference type="Proteomes" id="UP000275256">
    <property type="component" value="Unassembled WGS sequence"/>
</dbReference>
<comment type="caution">
    <text evidence="3">The sequence shown here is derived from an EMBL/GenBank/DDBJ whole genome shotgun (WGS) entry which is preliminary data.</text>
</comment>
<feature type="region of interest" description="Disordered" evidence="1">
    <location>
        <begin position="35"/>
        <end position="105"/>
    </location>
</feature>
<organism evidence="3 4">
    <name type="scientific">Tessaracoccus antarcticus</name>
    <dbReference type="NCBI Taxonomy" id="2479848"/>
    <lineage>
        <taxon>Bacteria</taxon>
        <taxon>Bacillati</taxon>
        <taxon>Actinomycetota</taxon>
        <taxon>Actinomycetes</taxon>
        <taxon>Propionibacteriales</taxon>
        <taxon>Propionibacteriaceae</taxon>
        <taxon>Tessaracoccus</taxon>
    </lineage>
</organism>
<protein>
    <recommendedName>
        <fullName evidence="5">Lipoprotein</fullName>
    </recommendedName>
</protein>
<keyword evidence="4" id="KW-1185">Reference proteome</keyword>
<evidence type="ECO:0000256" key="1">
    <source>
        <dbReference type="SAM" id="MobiDB-lite"/>
    </source>
</evidence>
<reference evidence="3 4" key="1">
    <citation type="submission" date="2018-10" db="EMBL/GenBank/DDBJ databases">
        <title>Tessaracoccus antarcticuss sp. nov., isolated from sediment.</title>
        <authorList>
            <person name="Zhou L.Y."/>
            <person name="Du Z.J."/>
        </authorList>
    </citation>
    <scope>NUCLEOTIDE SEQUENCE [LARGE SCALE GENOMIC DNA]</scope>
    <source>
        <strain evidence="3 4">JDX10</strain>
    </source>
</reference>
<feature type="compositionally biased region" description="Low complexity" evidence="1">
    <location>
        <begin position="61"/>
        <end position="84"/>
    </location>
</feature>
<gene>
    <name evidence="3" type="ORF">EAX62_16300</name>
</gene>
<feature type="chain" id="PRO_5018170113" description="Lipoprotein" evidence="2">
    <location>
        <begin position="33"/>
        <end position="241"/>
    </location>
</feature>
<evidence type="ECO:0008006" key="5">
    <source>
        <dbReference type="Google" id="ProtNLM"/>
    </source>
</evidence>
<dbReference type="OrthoDB" id="9102188at2"/>
<dbReference type="Gene3D" id="3.40.1000.10">
    <property type="entry name" value="Mog1/PsbP, alpha/beta/alpha sandwich"/>
    <property type="match status" value="1"/>
</dbReference>
<keyword evidence="2" id="KW-0732">Signal</keyword>
<name>A0A3M0FX67_9ACTN</name>
<evidence type="ECO:0000256" key="2">
    <source>
        <dbReference type="SAM" id="SignalP"/>
    </source>
</evidence>
<sequence>MKRTTTIPRSRIFTASVGVLMSVAVLSGCSNAVDNPEPPTSAIPAPGSAISHSPTPSETHGAPASPAPTQSTSISQPPTTTGSPEINPPGDIPDNQAFVPFSPQGQSFTVSVPEGWARTGAPTLTTFTDKLNSVTIEAKKATTAPTLASVTKAEMAQVQASSPGYQAGETTEVTRSSGPVILTTYKADSAPNPVTGKSVHDDVQRYVYYKAGTEVVLTLSGPVGADNVDPWKKITDSFSWS</sequence>
<feature type="signal peptide" evidence="2">
    <location>
        <begin position="1"/>
        <end position="32"/>
    </location>
</feature>
<evidence type="ECO:0000313" key="3">
    <source>
        <dbReference type="EMBL" id="RMB57058.1"/>
    </source>
</evidence>
<dbReference type="AlphaFoldDB" id="A0A3M0FX67"/>
<accession>A0A3M0FX67</accession>
<dbReference type="PROSITE" id="PS51257">
    <property type="entry name" value="PROKAR_LIPOPROTEIN"/>
    <property type="match status" value="1"/>
</dbReference>
<proteinExistence type="predicted"/>
<dbReference type="EMBL" id="REFW01000008">
    <property type="protein sequence ID" value="RMB57058.1"/>
    <property type="molecule type" value="Genomic_DNA"/>
</dbReference>
<evidence type="ECO:0000313" key="4">
    <source>
        <dbReference type="Proteomes" id="UP000275256"/>
    </source>
</evidence>